<dbReference type="GO" id="GO:0005886">
    <property type="term" value="C:plasma membrane"/>
    <property type="evidence" value="ECO:0007669"/>
    <property type="project" value="UniProtKB-SubCell"/>
</dbReference>
<sequence length="852" mass="94487">MMWCFLWLLSLGPPVAPALGMNRVAARVCYRWQASNFSGLFQDGDVIIGGLFSLYSKPPSLNQDFTQQPLYQSCSSLEALPLQYVYAMLFALEEINHSTTLLPGVRLGFHLHDSCALPLWALHAVLSLVGGNSSTCNPEYSYEDGEENSKSQILSRLLGPLSVPLMSYTASSPSLSDRTQFPNFFRTMPSDIYQARAIARLTIRFKWTWIGAVVANNDYGLMAVKEETQGAGVCLAFVETLSRQNIVSDARRAAQAIQSSAAKVILIFTWYTDVRELFLQLVERNVTDRQFLASEAWSTSGVLLQNPSTSKVAKGVLGVAIRSSTLPGFEKYLRKLKPSLHPHNEFLREYWENIFQCRETTPDNDSSSSESPLPFCSGTESLETVNDIFTDMSQLRVTYNVYQAVYAVAHALHSLLSCPDISSSPANKNFNCSVPKQIKPIEVLQHLNTVNFTTTQGELFYFEGADVPAKYDLVNWQMTPEGELKLVRIGLVDGYDLKLDETAIQWRTGFRQVPMSVCSESCPAGTRMATRKGEPVCCFDCIPCAEGEFSNRTGSHSCEPCRYDYWSNAKKTACLPRHLDFLSYNETLGITLTVVSVSGVTVTTAVFVVFLHYRQTPMVRANNSELSFLLLVSLKLCFLCSLVFIGRPSAWSCRFQQAAFGISFVLSVSCLKVKTIVVLAAFRSAHPGAEALMRWFGPGQQRGSICLFTSIQIVICIIWLTVSPPVPKPDFELPGLKVTLRCAMASAVGFSLVLGYIGLLACSCLILAFLARKLPDNFNEAKLITFSMLIFCAVWVAFIPAYVSSPGKYAVAVEIFAILASSYGLLLCIFAPKCFIILLRPENNTKKHMMAR</sequence>
<evidence type="ECO:0000256" key="6">
    <source>
        <dbReference type="ARBA" id="ARBA00022989"/>
    </source>
</evidence>
<organism evidence="15 16">
    <name type="scientific">Cynoglossus semilaevis</name>
    <name type="common">Tongue sole</name>
    <dbReference type="NCBI Taxonomy" id="244447"/>
    <lineage>
        <taxon>Eukaryota</taxon>
        <taxon>Metazoa</taxon>
        <taxon>Chordata</taxon>
        <taxon>Craniata</taxon>
        <taxon>Vertebrata</taxon>
        <taxon>Euteleostomi</taxon>
        <taxon>Actinopterygii</taxon>
        <taxon>Neopterygii</taxon>
        <taxon>Teleostei</taxon>
        <taxon>Neoteleostei</taxon>
        <taxon>Acanthomorphata</taxon>
        <taxon>Carangaria</taxon>
        <taxon>Pleuronectiformes</taxon>
        <taxon>Pleuronectoidei</taxon>
        <taxon>Cynoglossidae</taxon>
        <taxon>Cynoglossinae</taxon>
        <taxon>Cynoglossus</taxon>
    </lineage>
</organism>
<evidence type="ECO:0000256" key="10">
    <source>
        <dbReference type="ARBA" id="ARBA00023180"/>
    </source>
</evidence>
<dbReference type="Pfam" id="PF01094">
    <property type="entry name" value="ANF_receptor"/>
    <property type="match status" value="1"/>
</dbReference>
<evidence type="ECO:0000256" key="7">
    <source>
        <dbReference type="ARBA" id="ARBA00023040"/>
    </source>
</evidence>
<dbReference type="PRINTS" id="PR01535">
    <property type="entry name" value="VOMERONASL2R"/>
</dbReference>
<name>A0A3P8W276_CYNSE</name>
<feature type="signal peptide" evidence="13">
    <location>
        <begin position="1"/>
        <end position="18"/>
    </location>
</feature>
<evidence type="ECO:0000256" key="11">
    <source>
        <dbReference type="ARBA" id="ARBA00023224"/>
    </source>
</evidence>
<dbReference type="InterPro" id="IPR038550">
    <property type="entry name" value="GPCR_3_9-Cys_sf"/>
</dbReference>
<dbReference type="InterPro" id="IPR000068">
    <property type="entry name" value="GPCR_3_Ca_sens_rcpt-rel"/>
</dbReference>
<feature type="transmembrane region" description="Helical" evidence="12">
    <location>
        <begin position="783"/>
        <end position="803"/>
    </location>
</feature>
<dbReference type="STRING" id="244447.ENSCSEP00000019701"/>
<dbReference type="Pfam" id="PF07562">
    <property type="entry name" value="NCD3G"/>
    <property type="match status" value="1"/>
</dbReference>
<evidence type="ECO:0000256" key="1">
    <source>
        <dbReference type="ARBA" id="ARBA00004651"/>
    </source>
</evidence>
<keyword evidence="5 13" id="KW-0732">Signal</keyword>
<dbReference type="PROSITE" id="PS50259">
    <property type="entry name" value="G_PROTEIN_RECEP_F3_4"/>
    <property type="match status" value="1"/>
</dbReference>
<evidence type="ECO:0000313" key="15">
    <source>
        <dbReference type="Ensembl" id="ENSCSEP00000019701.1"/>
    </source>
</evidence>
<accession>A0A3P8W276</accession>
<dbReference type="Ensembl" id="ENSCSET00000019940.1">
    <property type="protein sequence ID" value="ENSCSEP00000019701.1"/>
    <property type="gene ID" value="ENSCSEG00000012559.1"/>
</dbReference>
<dbReference type="InterPro" id="IPR001828">
    <property type="entry name" value="ANF_lig-bd_rcpt"/>
</dbReference>
<dbReference type="OMA" id="DNKPCTG"/>
<dbReference type="PROSITE" id="PS00981">
    <property type="entry name" value="G_PROTEIN_RECEP_F3_3"/>
    <property type="match status" value="1"/>
</dbReference>
<keyword evidence="4 12" id="KW-0812">Transmembrane</keyword>
<keyword evidence="10" id="KW-0325">Glycoprotein</keyword>
<reference evidence="15" key="2">
    <citation type="submission" date="2025-08" db="UniProtKB">
        <authorList>
            <consortium name="Ensembl"/>
        </authorList>
    </citation>
    <scope>IDENTIFICATION</scope>
</reference>
<protein>
    <submittedName>
        <fullName evidence="15">Olfactory receptor C family, r1</fullName>
    </submittedName>
</protein>
<feature type="transmembrane region" description="Helical" evidence="12">
    <location>
        <begin position="625"/>
        <end position="646"/>
    </location>
</feature>
<dbReference type="Pfam" id="PF00003">
    <property type="entry name" value="7tm_3"/>
    <property type="match status" value="1"/>
</dbReference>
<dbReference type="FunFam" id="2.10.50.30:FF:000002">
    <property type="entry name" value="Vomeronasal 2 receptor, h1"/>
    <property type="match status" value="1"/>
</dbReference>
<keyword evidence="3" id="KW-1003">Cell membrane</keyword>
<keyword evidence="16" id="KW-1185">Reference proteome</keyword>
<keyword evidence="6 12" id="KW-1133">Transmembrane helix</keyword>
<dbReference type="InterPro" id="IPR004073">
    <property type="entry name" value="GPCR_3_vmron_rcpt_2"/>
</dbReference>
<evidence type="ECO:0000256" key="12">
    <source>
        <dbReference type="SAM" id="Phobius"/>
    </source>
</evidence>
<dbReference type="AlphaFoldDB" id="A0A3P8W276"/>
<dbReference type="GO" id="GO:0004930">
    <property type="term" value="F:G protein-coupled receptor activity"/>
    <property type="evidence" value="ECO:0007669"/>
    <property type="project" value="UniProtKB-KW"/>
</dbReference>
<dbReference type="PRINTS" id="PR00248">
    <property type="entry name" value="GPCRMGR"/>
</dbReference>
<reference evidence="15 16" key="1">
    <citation type="journal article" date="2014" name="Nat. Genet.">
        <title>Whole-genome sequence of a flatfish provides insights into ZW sex chromosome evolution and adaptation to a benthic lifestyle.</title>
        <authorList>
            <person name="Chen S."/>
            <person name="Zhang G."/>
            <person name="Shao C."/>
            <person name="Huang Q."/>
            <person name="Liu G."/>
            <person name="Zhang P."/>
            <person name="Song W."/>
            <person name="An N."/>
            <person name="Chalopin D."/>
            <person name="Volff J.N."/>
            <person name="Hong Y."/>
            <person name="Li Q."/>
            <person name="Sha Z."/>
            <person name="Zhou H."/>
            <person name="Xie M."/>
            <person name="Yu Q."/>
            <person name="Liu Y."/>
            <person name="Xiang H."/>
            <person name="Wang N."/>
            <person name="Wu K."/>
            <person name="Yang C."/>
            <person name="Zhou Q."/>
            <person name="Liao X."/>
            <person name="Yang L."/>
            <person name="Hu Q."/>
            <person name="Zhang J."/>
            <person name="Meng L."/>
            <person name="Jin L."/>
            <person name="Tian Y."/>
            <person name="Lian J."/>
            <person name="Yang J."/>
            <person name="Miao G."/>
            <person name="Liu S."/>
            <person name="Liang Z."/>
            <person name="Yan F."/>
            <person name="Li Y."/>
            <person name="Sun B."/>
            <person name="Zhang H."/>
            <person name="Zhang J."/>
            <person name="Zhu Y."/>
            <person name="Du M."/>
            <person name="Zhao Y."/>
            <person name="Schartl M."/>
            <person name="Tang Q."/>
            <person name="Wang J."/>
        </authorList>
    </citation>
    <scope>NUCLEOTIDE SEQUENCE</scope>
</reference>
<comment type="subcellular location">
    <subcellularLocation>
        <location evidence="1">Cell membrane</location>
        <topology evidence="1">Multi-pass membrane protein</topology>
    </subcellularLocation>
</comment>
<evidence type="ECO:0000256" key="5">
    <source>
        <dbReference type="ARBA" id="ARBA00022729"/>
    </source>
</evidence>
<feature type="domain" description="G-protein coupled receptors family 3 profile" evidence="14">
    <location>
        <begin position="588"/>
        <end position="852"/>
    </location>
</feature>
<dbReference type="Gene3D" id="2.10.50.30">
    <property type="entry name" value="GPCR, family 3, nine cysteines domain"/>
    <property type="match status" value="1"/>
</dbReference>
<comment type="similarity">
    <text evidence="2">Belongs to the G-protein coupled receptor 3 family.</text>
</comment>
<dbReference type="InParanoid" id="A0A3P8W276"/>
<keyword evidence="11" id="KW-0807">Transducer</keyword>
<evidence type="ECO:0000256" key="8">
    <source>
        <dbReference type="ARBA" id="ARBA00023136"/>
    </source>
</evidence>
<feature type="transmembrane region" description="Helical" evidence="12">
    <location>
        <begin position="703"/>
        <end position="723"/>
    </location>
</feature>
<keyword evidence="7" id="KW-0297">G-protein coupled receptor</keyword>
<feature type="chain" id="PRO_5018215308" evidence="13">
    <location>
        <begin position="19"/>
        <end position="852"/>
    </location>
</feature>
<dbReference type="Proteomes" id="UP000265120">
    <property type="component" value="Chromosome 4"/>
</dbReference>
<feature type="transmembrane region" description="Helical" evidence="12">
    <location>
        <begin position="658"/>
        <end position="682"/>
    </location>
</feature>
<feature type="transmembrane region" description="Helical" evidence="12">
    <location>
        <begin position="588"/>
        <end position="613"/>
    </location>
</feature>
<dbReference type="InterPro" id="IPR011500">
    <property type="entry name" value="GPCR_3_9-Cys_dom"/>
</dbReference>
<evidence type="ECO:0000256" key="13">
    <source>
        <dbReference type="SAM" id="SignalP"/>
    </source>
</evidence>
<dbReference type="PANTHER" id="PTHR24061">
    <property type="entry name" value="CALCIUM-SENSING RECEPTOR-RELATED"/>
    <property type="match status" value="1"/>
</dbReference>
<dbReference type="InterPro" id="IPR028082">
    <property type="entry name" value="Peripla_BP_I"/>
</dbReference>
<feature type="transmembrane region" description="Helical" evidence="12">
    <location>
        <begin position="743"/>
        <end position="771"/>
    </location>
</feature>
<dbReference type="InterPro" id="IPR000337">
    <property type="entry name" value="GPCR_3"/>
</dbReference>
<reference evidence="15" key="3">
    <citation type="submission" date="2025-09" db="UniProtKB">
        <authorList>
            <consortium name="Ensembl"/>
        </authorList>
    </citation>
    <scope>IDENTIFICATION</scope>
</reference>
<dbReference type="PANTHER" id="PTHR24061:SF415">
    <property type="entry name" value="NOVEL PHERMONE RECEPTOR-RELATED"/>
    <property type="match status" value="1"/>
</dbReference>
<dbReference type="SUPFAM" id="SSF53822">
    <property type="entry name" value="Periplasmic binding protein-like I"/>
    <property type="match status" value="1"/>
</dbReference>
<evidence type="ECO:0000256" key="3">
    <source>
        <dbReference type="ARBA" id="ARBA00022475"/>
    </source>
</evidence>
<evidence type="ECO:0000256" key="4">
    <source>
        <dbReference type="ARBA" id="ARBA00022692"/>
    </source>
</evidence>
<evidence type="ECO:0000256" key="9">
    <source>
        <dbReference type="ARBA" id="ARBA00023170"/>
    </source>
</evidence>
<evidence type="ECO:0000256" key="2">
    <source>
        <dbReference type="ARBA" id="ARBA00007242"/>
    </source>
</evidence>
<feature type="transmembrane region" description="Helical" evidence="12">
    <location>
        <begin position="815"/>
        <end position="839"/>
    </location>
</feature>
<evidence type="ECO:0000259" key="14">
    <source>
        <dbReference type="PROSITE" id="PS50259"/>
    </source>
</evidence>
<dbReference type="CDD" id="cd15283">
    <property type="entry name" value="7tmC_V2R_pheromone"/>
    <property type="match status" value="1"/>
</dbReference>
<evidence type="ECO:0000313" key="16">
    <source>
        <dbReference type="Proteomes" id="UP000265120"/>
    </source>
</evidence>
<proteinExistence type="inferred from homology"/>
<dbReference type="InterPro" id="IPR017978">
    <property type="entry name" value="GPCR_3_C"/>
</dbReference>
<keyword evidence="8 12" id="KW-0472">Membrane</keyword>
<dbReference type="InterPro" id="IPR017979">
    <property type="entry name" value="GPCR_3_CS"/>
</dbReference>
<dbReference type="Gene3D" id="3.40.50.2300">
    <property type="match status" value="2"/>
</dbReference>
<dbReference type="GeneTree" id="ENSGT00940000165453"/>
<keyword evidence="9" id="KW-0675">Receptor</keyword>
<dbReference type="FunFam" id="3.40.50.2300:FF:000302">
    <property type="entry name" value="Si:ch211-203b20.7"/>
    <property type="match status" value="1"/>
</dbReference>